<organism evidence="2 3">
    <name type="scientific">Actinacidiphila glaucinigra</name>
    <dbReference type="NCBI Taxonomy" id="235986"/>
    <lineage>
        <taxon>Bacteria</taxon>
        <taxon>Bacillati</taxon>
        <taxon>Actinomycetota</taxon>
        <taxon>Actinomycetes</taxon>
        <taxon>Kitasatosporales</taxon>
        <taxon>Streptomycetaceae</taxon>
        <taxon>Actinacidiphila</taxon>
    </lineage>
</organism>
<dbReference type="InterPro" id="IPR011944">
    <property type="entry name" value="Steroid_delta5-4_isomerase"/>
</dbReference>
<dbReference type="InterPro" id="IPR032710">
    <property type="entry name" value="NTF2-like_dom_sf"/>
</dbReference>
<dbReference type="RefSeq" id="WP_089224497.1">
    <property type="nucleotide sequence ID" value="NZ_FZOF01000007.1"/>
</dbReference>
<dbReference type="OrthoDB" id="4475408at2"/>
<dbReference type="Pfam" id="PF13577">
    <property type="entry name" value="SnoaL_4"/>
    <property type="match status" value="1"/>
</dbReference>
<accession>A0A239FQT3</accession>
<evidence type="ECO:0000313" key="3">
    <source>
        <dbReference type="Proteomes" id="UP000198280"/>
    </source>
</evidence>
<evidence type="ECO:0000259" key="1">
    <source>
        <dbReference type="Pfam" id="PF13577"/>
    </source>
</evidence>
<proteinExistence type="predicted"/>
<sequence length="129" mass="14255">MSVDPTDTTNGPMREVVSRWKAAFDGHRPDEMAGLFTADALFQGFGPEVTAGRDAVRAYYEAVTEDRWADVGKIQGYRIGDEVAGGFADVVFRGAEGWTAPVHLSLVLLREGDDWLIRAYHVSRIVTDH</sequence>
<feature type="domain" description="SnoaL-like" evidence="1">
    <location>
        <begin position="14"/>
        <end position="65"/>
    </location>
</feature>
<gene>
    <name evidence="2" type="ORF">SAMN05216252_10729</name>
</gene>
<dbReference type="SUPFAM" id="SSF54427">
    <property type="entry name" value="NTF2-like"/>
    <property type="match status" value="1"/>
</dbReference>
<reference evidence="2 3" key="1">
    <citation type="submission" date="2017-06" db="EMBL/GenBank/DDBJ databases">
        <authorList>
            <person name="Kim H.J."/>
            <person name="Triplett B.A."/>
        </authorList>
    </citation>
    <scope>NUCLEOTIDE SEQUENCE [LARGE SCALE GENOMIC DNA]</scope>
    <source>
        <strain evidence="2 3">CGMCC 4.1858</strain>
    </source>
</reference>
<keyword evidence="3" id="KW-1185">Reference proteome</keyword>
<name>A0A239FQT3_9ACTN</name>
<dbReference type="Gene3D" id="3.10.450.50">
    <property type="match status" value="1"/>
</dbReference>
<dbReference type="AlphaFoldDB" id="A0A239FQT3"/>
<dbReference type="Proteomes" id="UP000198280">
    <property type="component" value="Unassembled WGS sequence"/>
</dbReference>
<dbReference type="InterPro" id="IPR037401">
    <property type="entry name" value="SnoaL-like"/>
</dbReference>
<dbReference type="EMBL" id="FZOF01000007">
    <property type="protein sequence ID" value="SNS58998.1"/>
    <property type="molecule type" value="Genomic_DNA"/>
</dbReference>
<protein>
    <recommendedName>
        <fullName evidence="1">SnoaL-like domain-containing protein</fullName>
    </recommendedName>
</protein>
<evidence type="ECO:0000313" key="2">
    <source>
        <dbReference type="EMBL" id="SNS58998.1"/>
    </source>
</evidence>
<dbReference type="NCBIfam" id="TIGR02246">
    <property type="entry name" value="SgcJ/EcaC family oxidoreductase"/>
    <property type="match status" value="1"/>
</dbReference>